<accession>A0A2D0A6L0</accession>
<dbReference type="Pfam" id="PF03720">
    <property type="entry name" value="UDPG_MGDP_dh_C"/>
    <property type="match status" value="1"/>
</dbReference>
<feature type="region of interest" description="Disordered" evidence="5">
    <location>
        <begin position="403"/>
        <end position="435"/>
    </location>
</feature>
<dbReference type="PANTHER" id="PTHR43491:SF2">
    <property type="entry name" value="UDP-N-ACETYL-D-MANNOSAMINE DEHYDROGENASE"/>
    <property type="match status" value="1"/>
</dbReference>
<dbReference type="GO" id="GO:0051287">
    <property type="term" value="F:NAD binding"/>
    <property type="evidence" value="ECO:0007669"/>
    <property type="project" value="InterPro"/>
</dbReference>
<dbReference type="InterPro" id="IPR036220">
    <property type="entry name" value="UDP-Glc/GDP-Man_DH_C_sf"/>
</dbReference>
<dbReference type="InterPro" id="IPR014026">
    <property type="entry name" value="UDP-Glc/GDP-Man_DH_dimer"/>
</dbReference>
<dbReference type="InterPro" id="IPR014027">
    <property type="entry name" value="UDP-Glc/GDP-Man_DH_C"/>
</dbReference>
<reference evidence="7 8" key="2">
    <citation type="submission" date="2017-05" db="EMBL/GenBank/DDBJ databases">
        <title>Genome of Chryseobacterium haifense.</title>
        <authorList>
            <person name="Newman J.D."/>
        </authorList>
    </citation>
    <scope>NUCLEOTIDE SEQUENCE [LARGE SCALE GENOMIC DNA]</scope>
    <source>
        <strain evidence="7 8">DSM 19056</strain>
    </source>
</reference>
<evidence type="ECO:0000256" key="3">
    <source>
        <dbReference type="ARBA" id="ARBA00023027"/>
    </source>
</evidence>
<feature type="domain" description="UDP-glucose/GDP-mannose dehydrogenase C-terminal" evidence="6">
    <location>
        <begin position="339"/>
        <end position="478"/>
    </location>
</feature>
<evidence type="ECO:0000313" key="7">
    <source>
        <dbReference type="EMBL" id="OWK98326.1"/>
    </source>
</evidence>
<dbReference type="GO" id="GO:0000271">
    <property type="term" value="P:polysaccharide biosynthetic process"/>
    <property type="evidence" value="ECO:0007669"/>
    <property type="project" value="InterPro"/>
</dbReference>
<dbReference type="GO" id="GO:0016628">
    <property type="term" value="F:oxidoreductase activity, acting on the CH-CH group of donors, NAD or NADP as acceptor"/>
    <property type="evidence" value="ECO:0007669"/>
    <property type="project" value="InterPro"/>
</dbReference>
<dbReference type="SMART" id="SM00984">
    <property type="entry name" value="UDPG_MGDP_dh_C"/>
    <property type="match status" value="1"/>
</dbReference>
<dbReference type="InterPro" id="IPR028359">
    <property type="entry name" value="UDP_ManNAc/GlcNAc_DH"/>
</dbReference>
<comment type="similarity">
    <text evidence="1 4">Belongs to the UDP-glucose/GDP-mannose dehydrogenase family.</text>
</comment>
<dbReference type="RefSeq" id="WP_088263968.1">
    <property type="nucleotide sequence ID" value="NZ_JASZ02000011.1"/>
</dbReference>
<evidence type="ECO:0000256" key="2">
    <source>
        <dbReference type="ARBA" id="ARBA00023002"/>
    </source>
</evidence>
<evidence type="ECO:0000313" key="8">
    <source>
        <dbReference type="Proteomes" id="UP000197587"/>
    </source>
</evidence>
<proteinExistence type="inferred from homology"/>
<dbReference type="InterPro" id="IPR008927">
    <property type="entry name" value="6-PGluconate_DH-like_C_sf"/>
</dbReference>
<dbReference type="NCBIfam" id="TIGR03026">
    <property type="entry name" value="NDP-sugDHase"/>
    <property type="match status" value="1"/>
</dbReference>
<keyword evidence="2" id="KW-0560">Oxidoreductase</keyword>
<keyword evidence="3" id="KW-0520">NAD</keyword>
<dbReference type="Pfam" id="PF00984">
    <property type="entry name" value="UDPG_MGDP_dh"/>
    <property type="match status" value="1"/>
</dbReference>
<name>A0A2D0A6L0_9FLAO</name>
<dbReference type="SUPFAM" id="SSF52413">
    <property type="entry name" value="UDP-glucose/GDP-mannose dehydrogenase C-terminal domain"/>
    <property type="match status" value="2"/>
</dbReference>
<evidence type="ECO:0000256" key="5">
    <source>
        <dbReference type="SAM" id="MobiDB-lite"/>
    </source>
</evidence>
<dbReference type="InterPro" id="IPR001732">
    <property type="entry name" value="UDP-Glc/GDP-Man_DH_N"/>
</dbReference>
<evidence type="ECO:0000256" key="4">
    <source>
        <dbReference type="PIRNR" id="PIRNR000124"/>
    </source>
</evidence>
<gene>
    <name evidence="7" type="ORF">AP75_06920</name>
</gene>
<feature type="compositionally biased region" description="Polar residues" evidence="5">
    <location>
        <begin position="403"/>
        <end position="419"/>
    </location>
</feature>
<organism evidence="7 8">
    <name type="scientific">Kaistella haifensis DSM 19056</name>
    <dbReference type="NCBI Taxonomy" id="1450526"/>
    <lineage>
        <taxon>Bacteria</taxon>
        <taxon>Pseudomonadati</taxon>
        <taxon>Bacteroidota</taxon>
        <taxon>Flavobacteriia</taxon>
        <taxon>Flavobacteriales</taxon>
        <taxon>Weeksellaceae</taxon>
        <taxon>Chryseobacterium group</taxon>
        <taxon>Kaistella</taxon>
    </lineage>
</organism>
<comment type="caution">
    <text evidence="7">The sequence shown here is derived from an EMBL/GenBank/DDBJ whole genome shotgun (WGS) entry which is preliminary data.</text>
</comment>
<dbReference type="Gene3D" id="3.40.50.720">
    <property type="entry name" value="NAD(P)-binding Rossmann-like Domain"/>
    <property type="match status" value="2"/>
</dbReference>
<dbReference type="Proteomes" id="UP000197587">
    <property type="component" value="Unassembled WGS sequence"/>
</dbReference>
<dbReference type="SUPFAM" id="SSF51735">
    <property type="entry name" value="NAD(P)-binding Rossmann-fold domains"/>
    <property type="match status" value="1"/>
</dbReference>
<dbReference type="EMBL" id="JASZ02000011">
    <property type="protein sequence ID" value="OWK98326.1"/>
    <property type="molecule type" value="Genomic_DNA"/>
</dbReference>
<sequence length="483" mass="52934">MKHQIAIIGLGYVGLPLARLFATKYPVVGFDINQQRIAELNDGKDLTLEVEEDLLNAVLVSENPVVSRASVNAASTIPPNHSQTGLYCTHQLSDIAEANIYIITVPTPVDKHNRPNLDPLYKASEMVGGLLKKGDIVVYESTVYPGVTEEECVPVLEKASGMQFNQDFFCGYSPERINPGDKERTVEKIRKVTSGSTHEIGKLVDELYGSVIAAGTYLASSMKVAEASKVIENAQRDINIAFVNELSKIFALMDLSTQEVLAAAGTKWNFLPFKPGLVGGHCIGVDPFYLAQKAQDVGYYSELILTARRVNDSMGAFVAGQVIKAMIDKDIRIKGAEVLMLGITFKENCGDIRNTKIVDVVAALKDYGIKVTIYDPWAKPEEVLHEYGLECLNQLPSYHSEQSEESTSIAHLPSSNSHLPSCHSERSEESPLNSQPSTLNLFDAIVLGVAHQEFLNLDLNPYLKENAVVYDVKGILPHADAKL</sequence>
<dbReference type="GO" id="GO:0016616">
    <property type="term" value="F:oxidoreductase activity, acting on the CH-OH group of donors, NAD or NADP as acceptor"/>
    <property type="evidence" value="ECO:0007669"/>
    <property type="project" value="InterPro"/>
</dbReference>
<dbReference type="PIRSF" id="PIRSF500136">
    <property type="entry name" value="UDP_ManNAc_DH"/>
    <property type="match status" value="1"/>
</dbReference>
<reference evidence="7 8" key="1">
    <citation type="submission" date="2014-01" db="EMBL/GenBank/DDBJ databases">
        <authorList>
            <consortium name="Genome Consortium for Active Teaching"/>
            <person name="Sontag T.C."/>
            <person name="Newman J.D."/>
        </authorList>
    </citation>
    <scope>NUCLEOTIDE SEQUENCE [LARGE SCALE GENOMIC DNA]</scope>
    <source>
        <strain evidence="7 8">DSM 19056</strain>
    </source>
</reference>
<protein>
    <submittedName>
        <fullName evidence="7">UDP-N-acetyl-D-galactosamine dehydrogenase</fullName>
    </submittedName>
</protein>
<dbReference type="PANTHER" id="PTHR43491">
    <property type="entry name" value="UDP-N-ACETYL-D-MANNOSAMINE DEHYDROGENASE"/>
    <property type="match status" value="1"/>
</dbReference>
<keyword evidence="8" id="KW-1185">Reference proteome</keyword>
<evidence type="ECO:0000259" key="6">
    <source>
        <dbReference type="SMART" id="SM00984"/>
    </source>
</evidence>
<evidence type="ECO:0000256" key="1">
    <source>
        <dbReference type="ARBA" id="ARBA00006601"/>
    </source>
</evidence>
<dbReference type="PIRSF" id="PIRSF000124">
    <property type="entry name" value="UDPglc_GDPman_dh"/>
    <property type="match status" value="1"/>
</dbReference>
<dbReference type="SUPFAM" id="SSF48179">
    <property type="entry name" value="6-phosphogluconate dehydrogenase C-terminal domain-like"/>
    <property type="match status" value="1"/>
</dbReference>
<dbReference type="Pfam" id="PF03721">
    <property type="entry name" value="UDPG_MGDP_dh_N"/>
    <property type="match status" value="1"/>
</dbReference>
<dbReference type="InterPro" id="IPR017476">
    <property type="entry name" value="UDP-Glc/GDP-Man"/>
</dbReference>
<dbReference type="InterPro" id="IPR036291">
    <property type="entry name" value="NAD(P)-bd_dom_sf"/>
</dbReference>
<dbReference type="AlphaFoldDB" id="A0A2D0A6L0"/>